<name>A0A929RWM8_9BACT</name>
<dbReference type="EMBL" id="JABZGR010000001">
    <property type="protein sequence ID" value="MBF0969449.1"/>
    <property type="molecule type" value="Genomic_DNA"/>
</dbReference>
<dbReference type="SMART" id="SM00892">
    <property type="entry name" value="Endonuclease_NS"/>
    <property type="match status" value="1"/>
</dbReference>
<keyword evidence="6" id="KW-0378">Hydrolase</keyword>
<dbReference type="Proteomes" id="UP000704068">
    <property type="component" value="Unassembled WGS sequence"/>
</dbReference>
<dbReference type="CDD" id="cd13121">
    <property type="entry name" value="BF2867_like_C"/>
    <property type="match status" value="1"/>
</dbReference>
<feature type="domain" description="DNA/RNA non-specific endonuclease/pyrophosphatase/phosphodiesterase" evidence="12">
    <location>
        <begin position="310"/>
        <end position="515"/>
    </location>
</feature>
<evidence type="ECO:0000259" key="12">
    <source>
        <dbReference type="SMART" id="SM00892"/>
    </source>
</evidence>
<dbReference type="InterPro" id="IPR001604">
    <property type="entry name" value="Endo_G_ENPP1-like_dom"/>
</dbReference>
<evidence type="ECO:0000313" key="14">
    <source>
        <dbReference type="Proteomes" id="UP000704068"/>
    </source>
</evidence>
<evidence type="ECO:0000256" key="9">
    <source>
        <dbReference type="PIRSR" id="PIRSR640255-2"/>
    </source>
</evidence>
<dbReference type="InterPro" id="IPR018524">
    <property type="entry name" value="DNA/RNA_endonuclease_AS"/>
</dbReference>
<evidence type="ECO:0000313" key="13">
    <source>
        <dbReference type="EMBL" id="MBF0969449.1"/>
    </source>
</evidence>
<dbReference type="PANTHER" id="PTHR13966">
    <property type="entry name" value="ENDONUCLEASE RELATED"/>
    <property type="match status" value="1"/>
</dbReference>
<evidence type="ECO:0000256" key="2">
    <source>
        <dbReference type="ARBA" id="ARBA00010052"/>
    </source>
</evidence>
<dbReference type="RefSeq" id="WP_303762353.1">
    <property type="nucleotide sequence ID" value="NZ_JABZGR010000001.1"/>
</dbReference>
<feature type="signal peptide" evidence="10">
    <location>
        <begin position="1"/>
        <end position="22"/>
    </location>
</feature>
<comment type="caution">
    <text evidence="13">The sequence shown here is derived from an EMBL/GenBank/DDBJ whole genome shotgun (WGS) entry which is preliminary data.</text>
</comment>
<keyword evidence="4 9" id="KW-0479">Metal-binding</keyword>
<accession>A0A929RWM8</accession>
<evidence type="ECO:0000256" key="4">
    <source>
        <dbReference type="ARBA" id="ARBA00022723"/>
    </source>
</evidence>
<evidence type="ECO:0000256" key="10">
    <source>
        <dbReference type="SAM" id="SignalP"/>
    </source>
</evidence>
<dbReference type="Gene3D" id="2.60.40.2630">
    <property type="match status" value="1"/>
</dbReference>
<keyword evidence="5" id="KW-0255">Endonuclease</keyword>
<keyword evidence="10" id="KW-0732">Signal</keyword>
<evidence type="ECO:0000256" key="3">
    <source>
        <dbReference type="ARBA" id="ARBA00022722"/>
    </source>
</evidence>
<organism evidence="13 14">
    <name type="scientific">Alloprevotella tannerae</name>
    <dbReference type="NCBI Taxonomy" id="76122"/>
    <lineage>
        <taxon>Bacteria</taxon>
        <taxon>Pseudomonadati</taxon>
        <taxon>Bacteroidota</taxon>
        <taxon>Bacteroidia</taxon>
        <taxon>Bacteroidales</taxon>
        <taxon>Prevotellaceae</taxon>
        <taxon>Alloprevotella</taxon>
    </lineage>
</organism>
<evidence type="ECO:0000256" key="5">
    <source>
        <dbReference type="ARBA" id="ARBA00022759"/>
    </source>
</evidence>
<dbReference type="AlphaFoldDB" id="A0A929RWM8"/>
<dbReference type="InterPro" id="IPR020821">
    <property type="entry name" value="ENPP1-3/EXOG-like_nuc-like"/>
</dbReference>
<proteinExistence type="inferred from homology"/>
<keyword evidence="3" id="KW-0540">Nuclease</keyword>
<evidence type="ECO:0000259" key="11">
    <source>
        <dbReference type="SMART" id="SM00477"/>
    </source>
</evidence>
<dbReference type="InterPro" id="IPR025049">
    <property type="entry name" value="Mfa-like_1"/>
</dbReference>
<dbReference type="GO" id="GO:0004519">
    <property type="term" value="F:endonuclease activity"/>
    <property type="evidence" value="ECO:0007669"/>
    <property type="project" value="UniProtKB-KW"/>
</dbReference>
<dbReference type="Gene3D" id="2.60.40.2620">
    <property type="entry name" value="Fimbrillin-like"/>
    <property type="match status" value="1"/>
</dbReference>
<feature type="domain" description="ENPP1-3/EXOG-like endonuclease/phosphodiesterase" evidence="11">
    <location>
        <begin position="311"/>
        <end position="515"/>
    </location>
</feature>
<dbReference type="SMART" id="SM00477">
    <property type="entry name" value="NUC"/>
    <property type="match status" value="1"/>
</dbReference>
<dbReference type="Gene3D" id="3.40.570.10">
    <property type="entry name" value="Extracellular Endonuclease, subunit A"/>
    <property type="match status" value="1"/>
</dbReference>
<evidence type="ECO:0000256" key="7">
    <source>
        <dbReference type="ARBA" id="ARBA00022842"/>
    </source>
</evidence>
<dbReference type="Pfam" id="PF01223">
    <property type="entry name" value="Endonuclease_NS"/>
    <property type="match status" value="1"/>
</dbReference>
<dbReference type="PROSITE" id="PS51257">
    <property type="entry name" value="PROKAR_LIPOPROTEIN"/>
    <property type="match status" value="1"/>
</dbReference>
<dbReference type="InterPro" id="IPR044925">
    <property type="entry name" value="His-Me_finger_sf"/>
</dbReference>
<comment type="cofactor">
    <cofactor evidence="1">
        <name>Mg(2+)</name>
        <dbReference type="ChEBI" id="CHEBI:18420"/>
    </cofactor>
</comment>
<dbReference type="GO" id="GO:0046872">
    <property type="term" value="F:metal ion binding"/>
    <property type="evidence" value="ECO:0007669"/>
    <property type="project" value="UniProtKB-KW"/>
</dbReference>
<protein>
    <submittedName>
        <fullName evidence="13">Fimbrillin family protein</fullName>
    </submittedName>
</protein>
<dbReference type="CDD" id="cd13120">
    <property type="entry name" value="BF2867_like_N"/>
    <property type="match status" value="1"/>
</dbReference>
<sequence>MYKRLFTAYGLLTLLITLGSCSSDETLATERTDITFETGVAQRVMNTTWDAGDKIGVFMVKNGTGLDASGIVGGGDNVAYTTTTGNGTFTPTAGGLKFPADGSAVDFIAYYPYTGSLDNYTYAVDLTDQRRPSTIDLLYANDAKGFSQSSNIVRLNFRHQLVRVELTIKSADNKQLTGVKVALNDQPLRATFDLNTGTFSQIAADRGTIAMNATSAGTLLTATAFILPGQRDITVTITATDGTTKQITLDANKNLKQGDKYTKKISVKNLGSTETPAPTYTHWTETPTITTQQLKDYKYISHYFSDKGKQVRSYSMLYDTQLKMAYWVAYPLCNYYTMKGVERTNAWAYDPSLSSEEQATMKRGLNGYDRGHQIPSADRVVTREANVQTFYYTNMTAQIGKGLNQNIWQKLETAVRGWSSNIDTLYVVTGAMPTTPENTTISYTQDNNGKQIAVPKYYFKALCRINRATGEAYTIAFKLENKAYPNNEPYMNHTLSVAELERMTGFVFFPMIREQDKQTYDKNKWN</sequence>
<comment type="similarity">
    <text evidence="2">Belongs to the DNA/RNA non-specific endonuclease family.</text>
</comment>
<dbReference type="PANTHER" id="PTHR13966:SF5">
    <property type="entry name" value="ENDONUCLEASE G, MITOCHONDRIAL"/>
    <property type="match status" value="1"/>
</dbReference>
<dbReference type="InterPro" id="IPR042278">
    <property type="entry name" value="Mfa-like_1_N"/>
</dbReference>
<evidence type="ECO:0000256" key="8">
    <source>
        <dbReference type="PIRSR" id="PIRSR640255-1"/>
    </source>
</evidence>
<feature type="active site" description="Proton acceptor" evidence="8">
    <location>
        <position position="372"/>
    </location>
</feature>
<feature type="chain" id="PRO_5037227469" evidence="10">
    <location>
        <begin position="23"/>
        <end position="526"/>
    </location>
</feature>
<reference evidence="13" key="1">
    <citation type="submission" date="2020-04" db="EMBL/GenBank/DDBJ databases">
        <title>Deep metagenomics examines the oral microbiome during advanced dental caries in children, revealing novel taxa and co-occurrences with host molecules.</title>
        <authorList>
            <person name="Baker J.L."/>
            <person name="Morton J.T."/>
            <person name="Dinis M."/>
            <person name="Alvarez R."/>
            <person name="Tran N.C."/>
            <person name="Knight R."/>
            <person name="Edlund A."/>
        </authorList>
    </citation>
    <scope>NUCLEOTIDE SEQUENCE</scope>
    <source>
        <strain evidence="13">JCVI_34_bin.1</strain>
    </source>
</reference>
<evidence type="ECO:0000256" key="1">
    <source>
        <dbReference type="ARBA" id="ARBA00001946"/>
    </source>
</evidence>
<keyword evidence="7" id="KW-0460">Magnesium</keyword>
<dbReference type="PROSITE" id="PS01070">
    <property type="entry name" value="NUCLEASE_NON_SPEC"/>
    <property type="match status" value="1"/>
</dbReference>
<gene>
    <name evidence="13" type="ORF">HXK21_00185</name>
</gene>
<dbReference type="SUPFAM" id="SSF54060">
    <property type="entry name" value="His-Me finger endonucleases"/>
    <property type="match status" value="1"/>
</dbReference>
<evidence type="ECO:0000256" key="6">
    <source>
        <dbReference type="ARBA" id="ARBA00022801"/>
    </source>
</evidence>
<feature type="binding site" evidence="9">
    <location>
        <position position="404"/>
    </location>
    <ligand>
        <name>Mg(2+)</name>
        <dbReference type="ChEBI" id="CHEBI:18420"/>
        <note>catalytic</note>
    </ligand>
</feature>
<dbReference type="InterPro" id="IPR044929">
    <property type="entry name" value="DNA/RNA_non-sp_Endonuclease_sf"/>
</dbReference>
<dbReference type="Pfam" id="PF13149">
    <property type="entry name" value="Mfa_like_1"/>
    <property type="match status" value="1"/>
</dbReference>
<dbReference type="GO" id="GO:0003676">
    <property type="term" value="F:nucleic acid binding"/>
    <property type="evidence" value="ECO:0007669"/>
    <property type="project" value="InterPro"/>
</dbReference>
<dbReference type="GO" id="GO:0016787">
    <property type="term" value="F:hydrolase activity"/>
    <property type="evidence" value="ECO:0007669"/>
    <property type="project" value="UniProtKB-KW"/>
</dbReference>
<dbReference type="InterPro" id="IPR040255">
    <property type="entry name" value="Non-specific_endonuclease"/>
</dbReference>